<evidence type="ECO:0000313" key="2">
    <source>
        <dbReference type="Proteomes" id="UP000054560"/>
    </source>
</evidence>
<dbReference type="OrthoDB" id="18740at2759"/>
<dbReference type="RefSeq" id="XP_014146226.1">
    <property type="nucleotide sequence ID" value="XM_014290751.1"/>
</dbReference>
<gene>
    <name evidence="1" type="ORF">SARC_15120</name>
</gene>
<feature type="non-terminal residue" evidence="1">
    <location>
        <position position="1"/>
    </location>
</feature>
<name>A0A0L0F6R3_9EUKA</name>
<evidence type="ECO:0008006" key="3">
    <source>
        <dbReference type="Google" id="ProtNLM"/>
    </source>
</evidence>
<sequence length="127" mass="14624">IFLFYFPTDLVAQSEKLTLGLVWTLIRHYHIAGNFHEEETKSKGTDKEKLLKRCNAILEHRGSQPIRNFKADVSSELFQCLLQHLQDAHQTSKTTSNKSLSELDQFETIFAKAEKDFQIPSLLDAED</sequence>
<organism evidence="1 2">
    <name type="scientific">Sphaeroforma arctica JP610</name>
    <dbReference type="NCBI Taxonomy" id="667725"/>
    <lineage>
        <taxon>Eukaryota</taxon>
        <taxon>Ichthyosporea</taxon>
        <taxon>Ichthyophonida</taxon>
        <taxon>Sphaeroforma</taxon>
    </lineage>
</organism>
<dbReference type="EMBL" id="KQ247244">
    <property type="protein sequence ID" value="KNC72324.1"/>
    <property type="molecule type" value="Genomic_DNA"/>
</dbReference>
<reference evidence="1 2" key="1">
    <citation type="submission" date="2011-02" db="EMBL/GenBank/DDBJ databases">
        <title>The Genome Sequence of Sphaeroforma arctica JP610.</title>
        <authorList>
            <consortium name="The Broad Institute Genome Sequencing Platform"/>
            <person name="Russ C."/>
            <person name="Cuomo C."/>
            <person name="Young S.K."/>
            <person name="Zeng Q."/>
            <person name="Gargeya S."/>
            <person name="Alvarado L."/>
            <person name="Berlin A."/>
            <person name="Chapman S.B."/>
            <person name="Chen Z."/>
            <person name="Freedman E."/>
            <person name="Gellesch M."/>
            <person name="Goldberg J."/>
            <person name="Griggs A."/>
            <person name="Gujja S."/>
            <person name="Heilman E."/>
            <person name="Heiman D."/>
            <person name="Howarth C."/>
            <person name="Mehta T."/>
            <person name="Neiman D."/>
            <person name="Pearson M."/>
            <person name="Roberts A."/>
            <person name="Saif S."/>
            <person name="Shea T."/>
            <person name="Shenoy N."/>
            <person name="Sisk P."/>
            <person name="Stolte C."/>
            <person name="Sykes S."/>
            <person name="White J."/>
            <person name="Yandava C."/>
            <person name="Burger G."/>
            <person name="Gray M.W."/>
            <person name="Holland P.W.H."/>
            <person name="King N."/>
            <person name="Lang F.B.F."/>
            <person name="Roger A.J."/>
            <person name="Ruiz-Trillo I."/>
            <person name="Haas B."/>
            <person name="Nusbaum C."/>
            <person name="Birren B."/>
        </authorList>
    </citation>
    <scope>NUCLEOTIDE SEQUENCE [LARGE SCALE GENOMIC DNA]</scope>
    <source>
        <strain evidence="1 2">JP610</strain>
    </source>
</reference>
<dbReference type="Proteomes" id="UP000054560">
    <property type="component" value="Unassembled WGS sequence"/>
</dbReference>
<dbReference type="GeneID" id="25915624"/>
<keyword evidence="2" id="KW-1185">Reference proteome</keyword>
<accession>A0A0L0F6R3</accession>
<protein>
    <recommendedName>
        <fullName evidence="3">Calponin-homology (CH) domain-containing protein</fullName>
    </recommendedName>
</protein>
<dbReference type="Gene3D" id="1.10.418.10">
    <property type="entry name" value="Calponin-like domain"/>
    <property type="match status" value="2"/>
</dbReference>
<dbReference type="AlphaFoldDB" id="A0A0L0F6R3"/>
<proteinExistence type="predicted"/>
<dbReference type="InterPro" id="IPR036872">
    <property type="entry name" value="CH_dom_sf"/>
</dbReference>
<evidence type="ECO:0000313" key="1">
    <source>
        <dbReference type="EMBL" id="KNC72324.1"/>
    </source>
</evidence>
<dbReference type="SUPFAM" id="SSF47576">
    <property type="entry name" value="Calponin-homology domain, CH-domain"/>
    <property type="match status" value="1"/>
</dbReference>